<comment type="caution">
    <text evidence="3">The sequence shown here is derived from an EMBL/GenBank/DDBJ whole genome shotgun (WGS) entry which is preliminary data.</text>
</comment>
<evidence type="ECO:0000313" key="3">
    <source>
        <dbReference type="EMBL" id="CAG8536520.1"/>
    </source>
</evidence>
<dbReference type="OrthoDB" id="2387401at2759"/>
<gene>
    <name evidence="3" type="ORF">ALEPTO_LOCUS5197</name>
</gene>
<dbReference type="InterPro" id="IPR000719">
    <property type="entry name" value="Prot_kinase_dom"/>
</dbReference>
<proteinExistence type="predicted"/>
<dbReference type="PANTHER" id="PTHR44329:SF291">
    <property type="entry name" value="PROTEIN KINASE DOMAIN-CONTAINING PROTEIN"/>
    <property type="match status" value="1"/>
</dbReference>
<dbReference type="InterPro" id="IPR051681">
    <property type="entry name" value="Ser/Thr_Kinases-Pseudokinases"/>
</dbReference>
<dbReference type="EMBL" id="CAJVPS010001397">
    <property type="protein sequence ID" value="CAG8536520.1"/>
    <property type="molecule type" value="Genomic_DNA"/>
</dbReference>
<organism evidence="3 4">
    <name type="scientific">Ambispora leptoticha</name>
    <dbReference type="NCBI Taxonomy" id="144679"/>
    <lineage>
        <taxon>Eukaryota</taxon>
        <taxon>Fungi</taxon>
        <taxon>Fungi incertae sedis</taxon>
        <taxon>Mucoromycota</taxon>
        <taxon>Glomeromycotina</taxon>
        <taxon>Glomeromycetes</taxon>
        <taxon>Archaeosporales</taxon>
        <taxon>Ambisporaceae</taxon>
        <taxon>Ambispora</taxon>
    </lineage>
</organism>
<feature type="domain" description="Protein kinase" evidence="2">
    <location>
        <begin position="119"/>
        <end position="408"/>
    </location>
</feature>
<dbReference type="PROSITE" id="PS50011">
    <property type="entry name" value="PROTEIN_KINASE_DOM"/>
    <property type="match status" value="1"/>
</dbReference>
<evidence type="ECO:0000259" key="2">
    <source>
        <dbReference type="PROSITE" id="PS50011"/>
    </source>
</evidence>
<reference evidence="3" key="1">
    <citation type="submission" date="2021-06" db="EMBL/GenBank/DDBJ databases">
        <authorList>
            <person name="Kallberg Y."/>
            <person name="Tangrot J."/>
            <person name="Rosling A."/>
        </authorList>
    </citation>
    <scope>NUCLEOTIDE SEQUENCE</scope>
    <source>
        <strain evidence="3">FL130A</strain>
    </source>
</reference>
<keyword evidence="4" id="KW-1185">Reference proteome</keyword>
<sequence length="690" mass="79087">MPPRRDISSSPNNHFNYPDTPTSASIYLSPSNLSPLPFSPSSSSNSDLYPLYALIDLCQNCKSPLTAPHYCQKCTAEHLKKQFTEWTSGNVKIDAIIRESQVTATNHEELIEWISFDRFREVTYIAQGGFGKVYSAIWIDGPIAYWDKERGEWLRRPQYKVALKVSKNKEDGDFLHEFESQRSANKTGPNSHVLWFMGITKDPSIQTYMLVMPFAQYGDLRYYIHKNYAILTWPQRLRILYYISKGLSNIHDAGIIHKDFHTGNILQLSTHHSYIGDLGLSEPVDTPSPDQKKILVKERLWSWWEEVDFADLELSIIKKDFMLVEEKRIEEFEIKEQLNQSPSSNIDFVHPQACYSSRLLPMADFCDSSKNEDEYQDFIAAESRENDNLINWNERVSGDYINSEHEQHSSSSCSSSKRSTFSSDAINSNNLTQIPDSLFSLKNENSNSTNSGSSSKNNSNILPRKSSVVDMTLRREREITRLEKIDESPIMENYIKSQAIKTGNQTTGITTEFSAFEILRSSSKQFHDPDDSEEDFEENFEENFQESLFSRKDSFGSNDKLYTPILPPGVRESQHTGLTPEIGRLFSQELFPKTKEITDFTAGSLYDFELMSPPPSHDFDTSFKRGGVPKERWRNFDISMEHFSSGRVKRSHIDSDGESNKVNEEVRSTTMESFVISSPVGEIGRPDSRY</sequence>
<feature type="non-terminal residue" evidence="3">
    <location>
        <position position="690"/>
    </location>
</feature>
<feature type="compositionally biased region" description="Low complexity" evidence="1">
    <location>
        <begin position="409"/>
        <end position="423"/>
    </location>
</feature>
<name>A0A9N9AMU4_9GLOM</name>
<dbReference type="InterPro" id="IPR001245">
    <property type="entry name" value="Ser-Thr/Tyr_kinase_cat_dom"/>
</dbReference>
<feature type="region of interest" description="Disordered" evidence="1">
    <location>
        <begin position="403"/>
        <end position="428"/>
    </location>
</feature>
<dbReference type="GO" id="GO:0004674">
    <property type="term" value="F:protein serine/threonine kinase activity"/>
    <property type="evidence" value="ECO:0007669"/>
    <property type="project" value="TreeGrafter"/>
</dbReference>
<dbReference type="SUPFAM" id="SSF56112">
    <property type="entry name" value="Protein kinase-like (PK-like)"/>
    <property type="match status" value="1"/>
</dbReference>
<feature type="compositionally biased region" description="Low complexity" evidence="1">
    <location>
        <begin position="443"/>
        <end position="460"/>
    </location>
</feature>
<dbReference type="Gene3D" id="1.10.510.10">
    <property type="entry name" value="Transferase(Phosphotransferase) domain 1"/>
    <property type="match status" value="1"/>
</dbReference>
<feature type="region of interest" description="Disordered" evidence="1">
    <location>
        <begin position="440"/>
        <end position="468"/>
    </location>
</feature>
<dbReference type="GO" id="GO:0005524">
    <property type="term" value="F:ATP binding"/>
    <property type="evidence" value="ECO:0007669"/>
    <property type="project" value="InterPro"/>
</dbReference>
<dbReference type="AlphaFoldDB" id="A0A9N9AMU4"/>
<evidence type="ECO:0000313" key="4">
    <source>
        <dbReference type="Proteomes" id="UP000789508"/>
    </source>
</evidence>
<dbReference type="InterPro" id="IPR011009">
    <property type="entry name" value="Kinase-like_dom_sf"/>
</dbReference>
<dbReference type="Proteomes" id="UP000789508">
    <property type="component" value="Unassembled WGS sequence"/>
</dbReference>
<accession>A0A9N9AMU4</accession>
<protein>
    <submittedName>
        <fullName evidence="3">14116_t:CDS:1</fullName>
    </submittedName>
</protein>
<dbReference type="Pfam" id="PF07714">
    <property type="entry name" value="PK_Tyr_Ser-Thr"/>
    <property type="match status" value="1"/>
</dbReference>
<dbReference type="PANTHER" id="PTHR44329">
    <property type="entry name" value="SERINE/THREONINE-PROTEIN KINASE TNNI3K-RELATED"/>
    <property type="match status" value="1"/>
</dbReference>
<evidence type="ECO:0000256" key="1">
    <source>
        <dbReference type="SAM" id="MobiDB-lite"/>
    </source>
</evidence>